<evidence type="ECO:0000256" key="1">
    <source>
        <dbReference type="SAM" id="Phobius"/>
    </source>
</evidence>
<evidence type="ECO:0000313" key="3">
    <source>
        <dbReference type="Proteomes" id="UP000198639"/>
    </source>
</evidence>
<dbReference type="Proteomes" id="UP000198639">
    <property type="component" value="Unassembled WGS sequence"/>
</dbReference>
<dbReference type="STRING" id="1164594.SAMN05216204_1194"/>
<reference evidence="3" key="1">
    <citation type="submission" date="2016-10" db="EMBL/GenBank/DDBJ databases">
        <authorList>
            <person name="Varghese N."/>
            <person name="Submissions S."/>
        </authorList>
    </citation>
    <scope>NUCLEOTIDE SEQUENCE [LARGE SCALE GENOMIC DNA]</scope>
    <source>
        <strain evidence="3">CGMCC 1.12041</strain>
    </source>
</reference>
<evidence type="ECO:0000313" key="2">
    <source>
        <dbReference type="EMBL" id="SFD20586.1"/>
    </source>
</evidence>
<feature type="transmembrane region" description="Helical" evidence="1">
    <location>
        <begin position="20"/>
        <end position="38"/>
    </location>
</feature>
<keyword evidence="1" id="KW-0472">Membrane</keyword>
<organism evidence="2 3">
    <name type="scientific">Massilia yuzhufengensis</name>
    <dbReference type="NCBI Taxonomy" id="1164594"/>
    <lineage>
        <taxon>Bacteria</taxon>
        <taxon>Pseudomonadati</taxon>
        <taxon>Pseudomonadota</taxon>
        <taxon>Betaproteobacteria</taxon>
        <taxon>Burkholderiales</taxon>
        <taxon>Oxalobacteraceae</taxon>
        <taxon>Telluria group</taxon>
        <taxon>Massilia</taxon>
    </lineage>
</organism>
<feature type="transmembrane region" description="Helical" evidence="1">
    <location>
        <begin position="50"/>
        <end position="68"/>
    </location>
</feature>
<dbReference type="RefSeq" id="WP_091875483.1">
    <property type="nucleotide sequence ID" value="NZ_FOLD01000019.1"/>
</dbReference>
<gene>
    <name evidence="2" type="ORF">SAMN05216204_1194</name>
</gene>
<keyword evidence="1" id="KW-1133">Transmembrane helix</keyword>
<dbReference type="OrthoDB" id="8751888at2"/>
<dbReference type="EMBL" id="FOLD01000019">
    <property type="protein sequence ID" value="SFD20586.1"/>
    <property type="molecule type" value="Genomic_DNA"/>
</dbReference>
<dbReference type="AlphaFoldDB" id="A0A1I1QER7"/>
<proteinExistence type="predicted"/>
<protein>
    <submittedName>
        <fullName evidence="2">Uncharacterized protein</fullName>
    </submittedName>
</protein>
<name>A0A1I1QER7_9BURK</name>
<keyword evidence="3" id="KW-1185">Reference proteome</keyword>
<sequence>MIGQPAAPALHIVCPRQMRALPILVSLAGLGVLVSATARQLGRGAADVPYLSFGVVLLMGAWLCLILYRNLLFRDELVLVQSGEAPDARTFTLAAASVRAVRACPAPAPSSYDGRWEALGFGEGRIEIDTDSHRYRFGVGLDEHMVGSTVDRIAAFCGLRGH</sequence>
<keyword evidence="1" id="KW-0812">Transmembrane</keyword>
<accession>A0A1I1QER7</accession>